<feature type="transmembrane region" description="Helical" evidence="13">
    <location>
        <begin position="12"/>
        <end position="30"/>
    </location>
</feature>
<evidence type="ECO:0000256" key="13">
    <source>
        <dbReference type="SAM" id="Phobius"/>
    </source>
</evidence>
<name>A0A2U0SDG0_9SPHN</name>
<evidence type="ECO:0000256" key="1">
    <source>
        <dbReference type="ARBA" id="ARBA00004141"/>
    </source>
</evidence>
<dbReference type="GO" id="GO:0005267">
    <property type="term" value="F:potassium channel activity"/>
    <property type="evidence" value="ECO:0007669"/>
    <property type="project" value="UniProtKB-KW"/>
</dbReference>
<evidence type="ECO:0000256" key="7">
    <source>
        <dbReference type="ARBA" id="ARBA00022958"/>
    </source>
</evidence>
<dbReference type="Proteomes" id="UP000245890">
    <property type="component" value="Unassembled WGS sequence"/>
</dbReference>
<organism evidence="14 15">
    <name type="scientific">Sphingomonas pokkalii</name>
    <dbReference type="NCBI Taxonomy" id="2175090"/>
    <lineage>
        <taxon>Bacteria</taxon>
        <taxon>Pseudomonadati</taxon>
        <taxon>Pseudomonadota</taxon>
        <taxon>Alphaproteobacteria</taxon>
        <taxon>Sphingomonadales</taxon>
        <taxon>Sphingomonadaceae</taxon>
        <taxon>Sphingomonas</taxon>
    </lineage>
</organism>
<comment type="catalytic activity">
    <reaction evidence="12">
        <text>K(+)(in) = K(+)(out)</text>
        <dbReference type="Rhea" id="RHEA:29463"/>
        <dbReference type="ChEBI" id="CHEBI:29103"/>
    </reaction>
</comment>
<gene>
    <name evidence="14" type="ORF">DD559_08860</name>
</gene>
<keyword evidence="6" id="KW-0631">Potassium channel</keyword>
<keyword evidence="11" id="KW-0407">Ion channel</keyword>
<keyword evidence="3" id="KW-0813">Transport</keyword>
<dbReference type="PANTHER" id="PTHR31462">
    <property type="entry name" value="ENDOSOMAL/LYSOSOMAL POTASSIUM CHANNEL TMEM175"/>
    <property type="match status" value="1"/>
</dbReference>
<evidence type="ECO:0000256" key="3">
    <source>
        <dbReference type="ARBA" id="ARBA00022448"/>
    </source>
</evidence>
<keyword evidence="7" id="KW-0630">Potassium</keyword>
<evidence type="ECO:0000256" key="2">
    <source>
        <dbReference type="ARBA" id="ARBA00006920"/>
    </source>
</evidence>
<evidence type="ECO:0000256" key="12">
    <source>
        <dbReference type="ARBA" id="ARBA00034430"/>
    </source>
</evidence>
<protein>
    <submittedName>
        <fullName evidence="14">DUF1211 domain-containing protein</fullName>
    </submittedName>
</protein>
<evidence type="ECO:0000256" key="5">
    <source>
        <dbReference type="ARBA" id="ARBA00022692"/>
    </source>
</evidence>
<evidence type="ECO:0000256" key="11">
    <source>
        <dbReference type="ARBA" id="ARBA00023303"/>
    </source>
</evidence>
<keyword evidence="10 13" id="KW-0472">Membrane</keyword>
<comment type="subcellular location">
    <subcellularLocation>
        <location evidence="1">Membrane</location>
        <topology evidence="1">Multi-pass membrane protein</topology>
    </subcellularLocation>
</comment>
<comment type="caution">
    <text evidence="14">The sequence shown here is derived from an EMBL/GenBank/DDBJ whole genome shotgun (WGS) entry which is preliminary data.</text>
</comment>
<accession>A0A2U0SDG0</accession>
<dbReference type="AlphaFoldDB" id="A0A2U0SDG0"/>
<feature type="transmembrane region" description="Helical" evidence="13">
    <location>
        <begin position="111"/>
        <end position="129"/>
    </location>
</feature>
<dbReference type="OrthoDB" id="7626281at2"/>
<proteinExistence type="inferred from homology"/>
<keyword evidence="5 13" id="KW-0812">Transmembrane</keyword>
<evidence type="ECO:0000256" key="6">
    <source>
        <dbReference type="ARBA" id="ARBA00022826"/>
    </source>
</evidence>
<keyword evidence="4" id="KW-0633">Potassium transport</keyword>
<dbReference type="EMBL" id="QENQ01000001">
    <property type="protein sequence ID" value="PVX29413.1"/>
    <property type="molecule type" value="Genomic_DNA"/>
</dbReference>
<feature type="transmembrane region" description="Helical" evidence="13">
    <location>
        <begin position="78"/>
        <end position="99"/>
    </location>
</feature>
<feature type="transmembrane region" description="Helical" evidence="13">
    <location>
        <begin position="50"/>
        <end position="66"/>
    </location>
</feature>
<dbReference type="GO" id="GO:0016020">
    <property type="term" value="C:membrane"/>
    <property type="evidence" value="ECO:0007669"/>
    <property type="project" value="UniProtKB-SubCell"/>
</dbReference>
<evidence type="ECO:0000256" key="9">
    <source>
        <dbReference type="ARBA" id="ARBA00023065"/>
    </source>
</evidence>
<comment type="similarity">
    <text evidence="2">Belongs to the TMEM175 family.</text>
</comment>
<sequence length="199" mass="21721">MLDQEGRDGAKRVEAFSDGVIAIIVTIMVLELHAPEAAGLGALAAQWPTFLAYALSYAYVAIYWVNHHRLFQFATRAGNALLWSNIVLLFALSLVPFATATLGEQHFSREATLLYMLVMLLPSFAYNWLQRVIRRTGAQGATAQAYHRRTLRKGTVACLLYLGGLAVAIVSPAAGLGCAALVALLWCLADGPLDRLFER</sequence>
<dbReference type="GO" id="GO:0015252">
    <property type="term" value="F:proton channel activity"/>
    <property type="evidence" value="ECO:0007669"/>
    <property type="project" value="InterPro"/>
</dbReference>
<feature type="transmembrane region" description="Helical" evidence="13">
    <location>
        <begin position="158"/>
        <end position="186"/>
    </location>
</feature>
<evidence type="ECO:0000256" key="8">
    <source>
        <dbReference type="ARBA" id="ARBA00022989"/>
    </source>
</evidence>
<evidence type="ECO:0000256" key="4">
    <source>
        <dbReference type="ARBA" id="ARBA00022538"/>
    </source>
</evidence>
<evidence type="ECO:0000313" key="14">
    <source>
        <dbReference type="EMBL" id="PVX29413.1"/>
    </source>
</evidence>
<evidence type="ECO:0000256" key="10">
    <source>
        <dbReference type="ARBA" id="ARBA00023136"/>
    </source>
</evidence>
<evidence type="ECO:0000313" key="15">
    <source>
        <dbReference type="Proteomes" id="UP000245890"/>
    </source>
</evidence>
<keyword evidence="8 13" id="KW-1133">Transmembrane helix</keyword>
<dbReference type="PANTHER" id="PTHR31462:SF5">
    <property type="entry name" value="ENDOSOMAL_LYSOSOMAL PROTON CHANNEL TMEM175"/>
    <property type="match status" value="1"/>
</dbReference>
<keyword evidence="9" id="KW-0406">Ion transport</keyword>
<dbReference type="Pfam" id="PF06736">
    <property type="entry name" value="TMEM175"/>
    <property type="match status" value="1"/>
</dbReference>
<reference evidence="14 15" key="1">
    <citation type="submission" date="2018-05" db="EMBL/GenBank/DDBJ databases">
        <title>Description of Sphingomonas pokkalii sp nov, isolated from the rhizosphere of saline tolerant pokkali rice and its draft genome analysis.</title>
        <authorList>
            <person name="Menon R."/>
            <person name="Kumari S."/>
            <person name="Rameshkumar N."/>
        </authorList>
    </citation>
    <scope>NUCLEOTIDE SEQUENCE [LARGE SCALE GENOMIC DNA]</scope>
    <source>
        <strain evidence="14 15">L3B27</strain>
    </source>
</reference>
<keyword evidence="15" id="KW-1185">Reference proteome</keyword>
<dbReference type="InterPro" id="IPR010617">
    <property type="entry name" value="TMEM175-like"/>
</dbReference>